<keyword evidence="2" id="KW-0489">Methyltransferase</keyword>
<dbReference type="CDD" id="cd11529">
    <property type="entry name" value="NTP-PPase_MazG_Cterm"/>
    <property type="match status" value="1"/>
</dbReference>
<dbReference type="EMBL" id="FMYU01000020">
    <property type="protein sequence ID" value="SDD06478.1"/>
    <property type="molecule type" value="Genomic_DNA"/>
</dbReference>
<evidence type="ECO:0000259" key="1">
    <source>
        <dbReference type="Pfam" id="PF03819"/>
    </source>
</evidence>
<dbReference type="GO" id="GO:0006203">
    <property type="term" value="P:dGTP catabolic process"/>
    <property type="evidence" value="ECO:0007669"/>
    <property type="project" value="TreeGrafter"/>
</dbReference>
<dbReference type="GO" id="GO:0047429">
    <property type="term" value="F:nucleoside triphosphate diphosphatase activity"/>
    <property type="evidence" value="ECO:0007669"/>
    <property type="project" value="InterPro"/>
</dbReference>
<dbReference type="GO" id="GO:0046052">
    <property type="term" value="P:UTP catabolic process"/>
    <property type="evidence" value="ECO:0007669"/>
    <property type="project" value="TreeGrafter"/>
</dbReference>
<dbReference type="InterPro" id="IPR048011">
    <property type="entry name" value="NTP-PPase_MazG-like_C"/>
</dbReference>
<protein>
    <submittedName>
        <fullName evidence="2">Tetrapyrrole methylase family protein / MazG family protein</fullName>
    </submittedName>
</protein>
<dbReference type="PANTHER" id="PTHR30522:SF0">
    <property type="entry name" value="NUCLEOSIDE TRIPHOSPHATE PYROPHOSPHOHYDROLASE"/>
    <property type="match status" value="1"/>
</dbReference>
<gene>
    <name evidence="2" type="ORF">SAMN05660835_01832</name>
</gene>
<dbReference type="RefSeq" id="WP_092129779.1">
    <property type="nucleotide sequence ID" value="NZ_FMYU01000020.1"/>
</dbReference>
<dbReference type="InterPro" id="IPR004518">
    <property type="entry name" value="MazG-like_dom"/>
</dbReference>
<dbReference type="SUPFAM" id="SSF101386">
    <property type="entry name" value="all-alpha NTP pyrophosphatases"/>
    <property type="match status" value="2"/>
</dbReference>
<dbReference type="CDD" id="cd11528">
    <property type="entry name" value="NTP-PPase_MazG_Nterm"/>
    <property type="match status" value="1"/>
</dbReference>
<reference evidence="3" key="1">
    <citation type="submission" date="2016-10" db="EMBL/GenBank/DDBJ databases">
        <authorList>
            <person name="Varghese N."/>
            <person name="Submissions S."/>
        </authorList>
    </citation>
    <scope>NUCLEOTIDE SEQUENCE [LARGE SCALE GENOMIC DNA]</scope>
    <source>
        <strain evidence="3">DSM 8415</strain>
    </source>
</reference>
<evidence type="ECO:0000313" key="2">
    <source>
        <dbReference type="EMBL" id="SDD06478.1"/>
    </source>
</evidence>
<dbReference type="AlphaFoldDB" id="A0A1G6RPL6"/>
<dbReference type="PANTHER" id="PTHR30522">
    <property type="entry name" value="NUCLEOSIDE TRIPHOSPHATE PYROPHOSPHOHYDROLASE"/>
    <property type="match status" value="1"/>
</dbReference>
<dbReference type="GO" id="GO:0046061">
    <property type="term" value="P:dATP catabolic process"/>
    <property type="evidence" value="ECO:0007669"/>
    <property type="project" value="TreeGrafter"/>
</dbReference>
<dbReference type="GO" id="GO:0008168">
    <property type="term" value="F:methyltransferase activity"/>
    <property type="evidence" value="ECO:0007669"/>
    <property type="project" value="UniProtKB-KW"/>
</dbReference>
<evidence type="ECO:0000313" key="3">
    <source>
        <dbReference type="Proteomes" id="UP000199411"/>
    </source>
</evidence>
<dbReference type="OrthoDB" id="9808939at2"/>
<name>A0A1G6RPL6_9BACT</name>
<dbReference type="GO" id="GO:0046047">
    <property type="term" value="P:TTP catabolic process"/>
    <property type="evidence" value="ECO:0007669"/>
    <property type="project" value="TreeGrafter"/>
</dbReference>
<proteinExistence type="predicted"/>
<dbReference type="GO" id="GO:0046081">
    <property type="term" value="P:dUTP catabolic process"/>
    <property type="evidence" value="ECO:0007669"/>
    <property type="project" value="TreeGrafter"/>
</dbReference>
<organism evidence="2 3">
    <name type="scientific">Desulfurella multipotens</name>
    <dbReference type="NCBI Taxonomy" id="79269"/>
    <lineage>
        <taxon>Bacteria</taxon>
        <taxon>Pseudomonadati</taxon>
        <taxon>Campylobacterota</taxon>
        <taxon>Desulfurellia</taxon>
        <taxon>Desulfurellales</taxon>
        <taxon>Desulfurellaceae</taxon>
        <taxon>Desulfurella</taxon>
    </lineage>
</organism>
<accession>A0A1G6RPL6</accession>
<keyword evidence="3" id="KW-1185">Reference proteome</keyword>
<dbReference type="Proteomes" id="UP000199411">
    <property type="component" value="Unassembled WGS sequence"/>
</dbReference>
<dbReference type="GO" id="GO:0006950">
    <property type="term" value="P:response to stress"/>
    <property type="evidence" value="ECO:0007669"/>
    <property type="project" value="UniProtKB-ARBA"/>
</dbReference>
<dbReference type="InterPro" id="IPR011551">
    <property type="entry name" value="NTP_PyrPHydrolase_MazG"/>
</dbReference>
<dbReference type="InterPro" id="IPR048015">
    <property type="entry name" value="NTP-PPase_MazG-like_N"/>
</dbReference>
<dbReference type="GO" id="GO:0046076">
    <property type="term" value="P:dTTP catabolic process"/>
    <property type="evidence" value="ECO:0007669"/>
    <property type="project" value="TreeGrafter"/>
</dbReference>
<feature type="domain" description="NTP pyrophosphohydrolase MazG-like" evidence="1">
    <location>
        <begin position="29"/>
        <end position="102"/>
    </location>
</feature>
<dbReference type="Pfam" id="PF03819">
    <property type="entry name" value="MazG"/>
    <property type="match status" value="2"/>
</dbReference>
<dbReference type="NCBIfam" id="NF007113">
    <property type="entry name" value="PRK09562.1"/>
    <property type="match status" value="1"/>
</dbReference>
<dbReference type="Gene3D" id="1.10.287.1080">
    <property type="entry name" value="MazG-like"/>
    <property type="match status" value="2"/>
</dbReference>
<dbReference type="FunFam" id="1.10.287.1080:FF:000001">
    <property type="entry name" value="Nucleoside triphosphate pyrophosphohydrolase"/>
    <property type="match status" value="1"/>
</dbReference>
<keyword evidence="2" id="KW-0808">Transferase</keyword>
<dbReference type="GO" id="GO:0032259">
    <property type="term" value="P:methylation"/>
    <property type="evidence" value="ECO:0007669"/>
    <property type="project" value="UniProtKB-KW"/>
</dbReference>
<sequence length="249" mass="29174">MCDVYAIKFSELVKIVERLRKECPWDRQQTNQSIKNNLIEEAYELYEALEEDNDQKIIEELGDCLLQVVFHCIIKNENGNFSLIDVIDNLIEKLIKRHPHVFGKKQLNTAQEVLSQWDSIKQKDKKSILEGIPKRMPSLFRAYKVQKRLSKVGLEFDDAINAETKIYEELSEFKKAKTTEQKKEELGDVLFSIVNFARFFDIDPEEALHISIDKIIKRFEYIEKKLNGNFGGVSKELLNKLWDESKNLT</sequence>
<feature type="domain" description="NTP pyrophosphohydrolase MazG-like" evidence="1">
    <location>
        <begin position="169"/>
        <end position="219"/>
    </location>
</feature>
<dbReference type="NCBIfam" id="TIGR00444">
    <property type="entry name" value="mazG"/>
    <property type="match status" value="1"/>
</dbReference>